<dbReference type="AlphaFoldDB" id="A0A4Q9QBI3"/>
<keyword evidence="1" id="KW-1133">Transmembrane helix</keyword>
<evidence type="ECO:0008006" key="4">
    <source>
        <dbReference type="Google" id="ProtNLM"/>
    </source>
</evidence>
<feature type="transmembrane region" description="Helical" evidence="1">
    <location>
        <begin position="81"/>
        <end position="101"/>
    </location>
</feature>
<evidence type="ECO:0000313" key="2">
    <source>
        <dbReference type="EMBL" id="TBU65053.1"/>
    </source>
</evidence>
<organism evidence="2 3">
    <name type="scientific">Dichomitus squalens</name>
    <dbReference type="NCBI Taxonomy" id="114155"/>
    <lineage>
        <taxon>Eukaryota</taxon>
        <taxon>Fungi</taxon>
        <taxon>Dikarya</taxon>
        <taxon>Basidiomycota</taxon>
        <taxon>Agaricomycotina</taxon>
        <taxon>Agaricomycetes</taxon>
        <taxon>Polyporales</taxon>
        <taxon>Polyporaceae</taxon>
        <taxon>Dichomitus</taxon>
    </lineage>
</organism>
<feature type="transmembrane region" description="Helical" evidence="1">
    <location>
        <begin position="49"/>
        <end position="74"/>
    </location>
</feature>
<dbReference type="EMBL" id="ML145085">
    <property type="protein sequence ID" value="TBU65053.1"/>
    <property type="molecule type" value="Genomic_DNA"/>
</dbReference>
<accession>A0A4Q9QBI3</accession>
<dbReference type="Proteomes" id="UP000292082">
    <property type="component" value="Unassembled WGS sequence"/>
</dbReference>
<keyword evidence="1" id="KW-0812">Transmembrane</keyword>
<keyword evidence="3" id="KW-1185">Reference proteome</keyword>
<evidence type="ECO:0000256" key="1">
    <source>
        <dbReference type="SAM" id="Phobius"/>
    </source>
</evidence>
<feature type="transmembrane region" description="Helical" evidence="1">
    <location>
        <begin position="12"/>
        <end position="37"/>
    </location>
</feature>
<protein>
    <recommendedName>
        <fullName evidence="4">MARVEL domain-containing protein</fullName>
    </recommendedName>
</protein>
<dbReference type="STRING" id="114155.A0A4Q9QBI3"/>
<name>A0A4Q9QBI3_9APHY</name>
<evidence type="ECO:0000313" key="3">
    <source>
        <dbReference type="Proteomes" id="UP000292082"/>
    </source>
</evidence>
<keyword evidence="1" id="KW-0472">Membrane</keyword>
<reference evidence="2 3" key="1">
    <citation type="submission" date="2019-01" db="EMBL/GenBank/DDBJ databases">
        <title>Draft genome sequences of three monokaryotic isolates of the white-rot basidiomycete fungus Dichomitus squalens.</title>
        <authorList>
            <consortium name="DOE Joint Genome Institute"/>
            <person name="Lopez S.C."/>
            <person name="Andreopoulos B."/>
            <person name="Pangilinan J."/>
            <person name="Lipzen A."/>
            <person name="Riley R."/>
            <person name="Ahrendt S."/>
            <person name="Ng V."/>
            <person name="Barry K."/>
            <person name="Daum C."/>
            <person name="Grigoriev I.V."/>
            <person name="Hilden K.S."/>
            <person name="Makela M.R."/>
            <person name="de Vries R.P."/>
        </authorList>
    </citation>
    <scope>NUCLEOTIDE SEQUENCE [LARGE SCALE GENOMIC DNA]</scope>
    <source>
        <strain evidence="2 3">CBS 464.89</strain>
    </source>
</reference>
<feature type="transmembrane region" description="Helical" evidence="1">
    <location>
        <begin position="132"/>
        <end position="152"/>
    </location>
</feature>
<sequence>MRYRRVAMRADYHPFLFTLMTLTAAAELGLTAFLISAGNEARTWSSPGYHSLLILMCFSSAWTLLFSTAYVLWIVDGAVHILAQVASSVIWLLLTSILWGLGAGFMHNARTGGNCAGHAPISRCRQTLTVEALGWTEFSLCCVTLIATLLWMRSGLGKKKLTRDSRTFV</sequence>
<proteinExistence type="predicted"/>
<gene>
    <name evidence="2" type="ORF">BD310DRAFT_913935</name>
</gene>